<evidence type="ECO:0000256" key="3">
    <source>
        <dbReference type="SAM" id="MobiDB-lite"/>
    </source>
</evidence>
<organism evidence="5 6">
    <name type="scientific">Tetraparma gracilis</name>
    <dbReference type="NCBI Taxonomy" id="2962635"/>
    <lineage>
        <taxon>Eukaryota</taxon>
        <taxon>Sar</taxon>
        <taxon>Stramenopiles</taxon>
        <taxon>Ochrophyta</taxon>
        <taxon>Bolidophyceae</taxon>
        <taxon>Parmales</taxon>
        <taxon>Triparmaceae</taxon>
        <taxon>Tetraparma</taxon>
    </lineage>
</organism>
<feature type="compositionally biased region" description="Acidic residues" evidence="3">
    <location>
        <begin position="1118"/>
        <end position="1136"/>
    </location>
</feature>
<evidence type="ECO:0000256" key="2">
    <source>
        <dbReference type="PROSITE-ProRule" id="PRU00235"/>
    </source>
</evidence>
<dbReference type="InterPro" id="IPR000408">
    <property type="entry name" value="Reg_chr_condens"/>
</dbReference>
<feature type="repeat" description="RCC1" evidence="2">
    <location>
        <begin position="393"/>
        <end position="450"/>
    </location>
</feature>
<feature type="compositionally biased region" description="Low complexity" evidence="3">
    <location>
        <begin position="1060"/>
        <end position="1072"/>
    </location>
</feature>
<feature type="compositionally biased region" description="Low complexity" evidence="3">
    <location>
        <begin position="924"/>
        <end position="939"/>
    </location>
</feature>
<dbReference type="InterPro" id="IPR051625">
    <property type="entry name" value="Signaling_Regulatory_Domain"/>
</dbReference>
<dbReference type="PROSITE" id="PS50012">
    <property type="entry name" value="RCC1_3"/>
    <property type="match status" value="6"/>
</dbReference>
<feature type="region of interest" description="Disordered" evidence="3">
    <location>
        <begin position="33"/>
        <end position="55"/>
    </location>
</feature>
<feature type="compositionally biased region" description="Polar residues" evidence="3">
    <location>
        <begin position="1321"/>
        <end position="1335"/>
    </location>
</feature>
<accession>A0ABQ6MNA2</accession>
<sequence length="1344" mass="141085">MDTAAMLLACESDSLSSLRQLLSSVPPPAINSVVLGGGSGGGGSGGGSGGGTSTTLPTTLLHHALSLGNLRAALLLMSRGAVLHSARGSPLLPTLVGNASPLDALSAHLKPTLQASFHRPPFLALPPRRQWECTLPPVQPLLQPGGSSCPLAARGNVLTYGRSDFTLGYPLSSKAHHSSSPKRIDSLACHNVTAVSASTHHTLALTSEGRVFSWGHNKSGRLGLGDEETRMSPCMLTTNGLDLKTVTCISAGPNHSLCCTSGGELFSWGSNRFGQCGLPPSTAVSTSPRLVPNLKKQHVTAASAALQHSAILNALGEVLCFGSNKQNQLGQKADTTQTHIPTLVSALNRSRNNTTSSKRIVFGISASSHSTTVLARKESSSTGGCGGYTISTNNVYVWGNGSDDVNRIRFEALKESRKPSTTSSFTDSSPRVNIVSICSSARHSVAVSDAGDVYVWGFNNDVRSNPPPPPPLSPLPPPALPPSPPAADAAACASPTTPRLVHAMLPENGGGFAVSCSASDSRIAVVTDSGDLFEWGSSTTTSTFAASPGARYQPSPRRVGNCKQVVGVSCAEGHTVVLSGYRLPDLVDPRGSAAPAQPRGAVTDSDAESTSALSPPPSPARQREPTSGSCPSLKMLCEHAIAQSVDTHNCLQVLRRADELYCTDILLDYCCEFLTLNLDSILHLASRKDLEFLGEFLGVDEEDEEEDEFSFPTPPSSLQPPLPPLHPADELADVDMDDQSSVAEAHARVSRLMRKLRKKVRGGKQAENEEEVARQLESYAGALKTVSRRMAEKGWLLPSSVPAPEPPAKPPLPEPEPEPEIFRCALCNVTCPDEGSLLLHMAGKRHRNTELRMAKPPLGSSPPKWSPLGSSPSPDFKNIMQQQRASPAHSPSPSPTLGRSPAAGFSLDQFMKQGGGSNGKKRASPPSSASKAAPWAAPATSRKLSFEEILQQEQKSRAQEVDDAYSAATPWYQERKPRADSLEAIQLREEEERQKKMEQQRFEMTEPLLNSNTLATGPAAGCEIISPDREITVEHLLETKVRDGHEVVPAPLPRVGRGNSPPAAAGGAAKSATQPLGAHAPGGGAEELSGASSAGSKSSLLGEPNRAEEEGDTRGGGGEEEVWEDALETFEAEEGADLSGMKDSSEMGVKGLVETNDAGESKLEEMGAPAARLPETIVVVASLYEGNLGSAKVGATPTGSSSGHGETREEAADAQLGEEVLAKTNDAGGSGTLDKTNVSKSCKDAVAQPSLIAPDGVAERKIASAVFNKKLVLKSPSRSCSDDAKEELGGEQVRSNNNGTFDKTIIGREEEVSGGFAALNKKQTPQGLSRSSPSGGKQVLGVEE</sequence>
<dbReference type="SUPFAM" id="SSF50985">
    <property type="entry name" value="RCC1/BLIP-II"/>
    <property type="match status" value="1"/>
</dbReference>
<dbReference type="EMBL" id="BRYB01001579">
    <property type="protein sequence ID" value="GMI28938.1"/>
    <property type="molecule type" value="Genomic_DNA"/>
</dbReference>
<feature type="compositionally biased region" description="Pro residues" evidence="3">
    <location>
        <begin position="801"/>
        <end position="814"/>
    </location>
</feature>
<dbReference type="CDD" id="cd14733">
    <property type="entry name" value="BACK"/>
    <property type="match status" value="1"/>
</dbReference>
<proteinExistence type="predicted"/>
<name>A0ABQ6MNA2_9STRA</name>
<feature type="non-terminal residue" evidence="5">
    <location>
        <position position="1344"/>
    </location>
</feature>
<feature type="repeat" description="RCC1" evidence="2">
    <location>
        <begin position="263"/>
        <end position="315"/>
    </location>
</feature>
<dbReference type="PANTHER" id="PTHR22872:SF2">
    <property type="entry name" value="INHIBITOR OF BRUTON TYROSINE KINASE"/>
    <property type="match status" value="1"/>
</dbReference>
<gene>
    <name evidence="5" type="ORF">TeGR_g10834</name>
</gene>
<protein>
    <recommendedName>
        <fullName evidence="4">C2H2-type domain-containing protein</fullName>
    </recommendedName>
</protein>
<feature type="compositionally biased region" description="Basic and acidic residues" evidence="3">
    <location>
        <begin position="991"/>
        <end position="1004"/>
    </location>
</feature>
<comment type="caution">
    <text evidence="5">The sequence shown here is derived from an EMBL/GenBank/DDBJ whole genome shotgun (WGS) entry which is preliminary data.</text>
</comment>
<feature type="repeat" description="RCC1" evidence="2">
    <location>
        <begin position="209"/>
        <end position="262"/>
    </location>
</feature>
<reference evidence="5 6" key="1">
    <citation type="journal article" date="2023" name="Commun. Biol.">
        <title>Genome analysis of Parmales, the sister group of diatoms, reveals the evolutionary specialization of diatoms from phago-mixotrophs to photoautotrophs.</title>
        <authorList>
            <person name="Ban H."/>
            <person name="Sato S."/>
            <person name="Yoshikawa S."/>
            <person name="Yamada K."/>
            <person name="Nakamura Y."/>
            <person name="Ichinomiya M."/>
            <person name="Sato N."/>
            <person name="Blanc-Mathieu R."/>
            <person name="Endo H."/>
            <person name="Kuwata A."/>
            <person name="Ogata H."/>
        </authorList>
    </citation>
    <scope>NUCLEOTIDE SEQUENCE [LARGE SCALE GENOMIC DNA]</scope>
</reference>
<feature type="repeat" description="RCC1" evidence="2">
    <location>
        <begin position="155"/>
        <end position="208"/>
    </location>
</feature>
<dbReference type="PROSITE" id="PS00028">
    <property type="entry name" value="ZINC_FINGER_C2H2_1"/>
    <property type="match status" value="1"/>
</dbReference>
<dbReference type="SUPFAM" id="SSF57667">
    <property type="entry name" value="beta-beta-alpha zinc fingers"/>
    <property type="match status" value="1"/>
</dbReference>
<keyword evidence="1" id="KW-0677">Repeat</keyword>
<evidence type="ECO:0000256" key="1">
    <source>
        <dbReference type="ARBA" id="ARBA00022737"/>
    </source>
</evidence>
<feature type="compositionally biased region" description="Low complexity" evidence="3">
    <location>
        <begin position="1086"/>
        <end position="1103"/>
    </location>
</feature>
<evidence type="ECO:0000313" key="6">
    <source>
        <dbReference type="Proteomes" id="UP001165060"/>
    </source>
</evidence>
<dbReference type="Gene3D" id="2.130.10.30">
    <property type="entry name" value="Regulator of chromosome condensation 1/beta-lactamase-inhibitor protein II"/>
    <property type="match status" value="2"/>
</dbReference>
<dbReference type="Pfam" id="PF00415">
    <property type="entry name" value="RCC1"/>
    <property type="match status" value="2"/>
</dbReference>
<feature type="compositionally biased region" description="Pro residues" evidence="3">
    <location>
        <begin position="465"/>
        <end position="485"/>
    </location>
</feature>
<evidence type="ECO:0000313" key="5">
    <source>
        <dbReference type="EMBL" id="GMI28938.1"/>
    </source>
</evidence>
<dbReference type="Gene3D" id="3.30.160.60">
    <property type="entry name" value="Classic Zinc Finger"/>
    <property type="match status" value="1"/>
</dbReference>
<feature type="region of interest" description="Disordered" evidence="3">
    <location>
        <begin position="1277"/>
        <end position="1302"/>
    </location>
</feature>
<dbReference type="Proteomes" id="UP001165060">
    <property type="component" value="Unassembled WGS sequence"/>
</dbReference>
<dbReference type="InterPro" id="IPR013087">
    <property type="entry name" value="Znf_C2H2_type"/>
</dbReference>
<evidence type="ECO:0000259" key="4">
    <source>
        <dbReference type="PROSITE" id="PS00028"/>
    </source>
</evidence>
<feature type="domain" description="C2H2-type" evidence="4">
    <location>
        <begin position="824"/>
        <end position="846"/>
    </location>
</feature>
<feature type="region of interest" description="Disordered" evidence="3">
    <location>
        <begin position="589"/>
        <end position="628"/>
    </location>
</feature>
<feature type="region of interest" description="Disordered" evidence="3">
    <location>
        <begin position="465"/>
        <end position="493"/>
    </location>
</feature>
<feature type="compositionally biased region" description="Gly residues" evidence="3">
    <location>
        <begin position="35"/>
        <end position="52"/>
    </location>
</feature>
<feature type="region of interest" description="Disordered" evidence="3">
    <location>
        <begin position="991"/>
        <end position="1016"/>
    </location>
</feature>
<feature type="region of interest" description="Disordered" evidence="3">
    <location>
        <begin position="1042"/>
        <end position="1167"/>
    </location>
</feature>
<dbReference type="InterPro" id="IPR036236">
    <property type="entry name" value="Znf_C2H2_sf"/>
</dbReference>
<dbReference type="PANTHER" id="PTHR22872">
    <property type="entry name" value="BTK-BINDING PROTEIN-RELATED"/>
    <property type="match status" value="1"/>
</dbReference>
<dbReference type="PRINTS" id="PR00633">
    <property type="entry name" value="RCCNDNSATION"/>
</dbReference>
<feature type="region of interest" description="Disordered" evidence="3">
    <location>
        <begin position="853"/>
        <end position="944"/>
    </location>
</feature>
<feature type="region of interest" description="Disordered" evidence="3">
    <location>
        <begin position="797"/>
        <end position="817"/>
    </location>
</feature>
<dbReference type="Pfam" id="PF12874">
    <property type="entry name" value="zf-met"/>
    <property type="match status" value="1"/>
</dbReference>
<feature type="repeat" description="RCC1" evidence="2">
    <location>
        <begin position="530"/>
        <end position="581"/>
    </location>
</feature>
<feature type="compositionally biased region" description="Polar residues" evidence="3">
    <location>
        <begin position="868"/>
        <end position="884"/>
    </location>
</feature>
<feature type="repeat" description="RCC1" evidence="2">
    <location>
        <begin position="316"/>
        <end position="377"/>
    </location>
</feature>
<keyword evidence="6" id="KW-1185">Reference proteome</keyword>
<feature type="region of interest" description="Disordered" evidence="3">
    <location>
        <begin position="1189"/>
        <end position="1214"/>
    </location>
</feature>
<dbReference type="InterPro" id="IPR009091">
    <property type="entry name" value="RCC1/BLIP-II"/>
</dbReference>
<feature type="region of interest" description="Disordered" evidence="3">
    <location>
        <begin position="1316"/>
        <end position="1344"/>
    </location>
</feature>